<keyword evidence="5 6" id="KW-0408">Iron</keyword>
<evidence type="ECO:0000256" key="1">
    <source>
        <dbReference type="ARBA" id="ARBA00022448"/>
    </source>
</evidence>
<evidence type="ECO:0000256" key="2">
    <source>
        <dbReference type="ARBA" id="ARBA00022617"/>
    </source>
</evidence>
<gene>
    <name evidence="9" type="ORF">B0O95_10170</name>
</gene>
<sequence length="121" mass="12872">MVKVLLGIPRIGPPPALLRVALAVSCIARAHAADNVPSDATRALAEQHNCMACHCVTHRMLAPSFRQIAAHYAHQPDASVRLQRKIIDGGAGTWGNAPMPANTQITDAQAAALAAWILQLR</sequence>
<dbReference type="RefSeq" id="WP_104076107.1">
    <property type="nucleotide sequence ID" value="NZ_CP062178.1"/>
</dbReference>
<comment type="PTM">
    <text evidence="6">Binds 1 heme c group covalently per subunit.</text>
</comment>
<keyword evidence="1" id="KW-0813">Transport</keyword>
<dbReference type="GO" id="GO:0020037">
    <property type="term" value="F:heme binding"/>
    <property type="evidence" value="ECO:0007669"/>
    <property type="project" value="InterPro"/>
</dbReference>
<name>A0A2P5KE75_9BURK</name>
<dbReference type="OrthoDB" id="9814063at2"/>
<evidence type="ECO:0000313" key="9">
    <source>
        <dbReference type="EMBL" id="PPB84989.1"/>
    </source>
</evidence>
<keyword evidence="10" id="KW-1185">Reference proteome</keyword>
<dbReference type="PRINTS" id="PR00606">
    <property type="entry name" value="CYTCHROMECID"/>
</dbReference>
<keyword evidence="4" id="KW-0249">Electron transport</keyword>
<organism evidence="9 10">
    <name type="scientific">Mycetohabitans endofungorum</name>
    <dbReference type="NCBI Taxonomy" id="417203"/>
    <lineage>
        <taxon>Bacteria</taxon>
        <taxon>Pseudomonadati</taxon>
        <taxon>Pseudomonadota</taxon>
        <taxon>Betaproteobacteria</taxon>
        <taxon>Burkholderiales</taxon>
        <taxon>Burkholderiaceae</taxon>
        <taxon>Mycetohabitans</taxon>
    </lineage>
</organism>
<dbReference type="InterPro" id="IPR036909">
    <property type="entry name" value="Cyt_c-like_dom_sf"/>
</dbReference>
<dbReference type="Gene3D" id="1.10.760.10">
    <property type="entry name" value="Cytochrome c-like domain"/>
    <property type="match status" value="1"/>
</dbReference>
<evidence type="ECO:0000256" key="4">
    <source>
        <dbReference type="ARBA" id="ARBA00022982"/>
    </source>
</evidence>
<dbReference type="PROSITE" id="PS51007">
    <property type="entry name" value="CYTC"/>
    <property type="match status" value="1"/>
</dbReference>
<protein>
    <submittedName>
        <fullName evidence="9">Cytochrome c</fullName>
    </submittedName>
</protein>
<feature type="binding site" description="covalent" evidence="6">
    <location>
        <position position="99"/>
    </location>
    <ligand>
        <name>heme c</name>
        <dbReference type="ChEBI" id="CHEBI:61717"/>
    </ligand>
</feature>
<feature type="binding site" description="covalent" evidence="6">
    <location>
        <position position="54"/>
    </location>
    <ligand>
        <name>heme c</name>
        <dbReference type="ChEBI" id="CHEBI:61717"/>
    </ligand>
</feature>
<dbReference type="EMBL" id="PRDW01000001">
    <property type="protein sequence ID" value="PPB84989.1"/>
    <property type="molecule type" value="Genomic_DNA"/>
</dbReference>
<feature type="binding site" description="covalent" evidence="6">
    <location>
        <position position="50"/>
    </location>
    <ligand>
        <name>heme c</name>
        <dbReference type="ChEBI" id="CHEBI:61717"/>
    </ligand>
</feature>
<feature type="signal peptide" evidence="7">
    <location>
        <begin position="1"/>
        <end position="32"/>
    </location>
</feature>
<feature type="chain" id="PRO_5015185840" evidence="7">
    <location>
        <begin position="33"/>
        <end position="121"/>
    </location>
</feature>
<dbReference type="AlphaFoldDB" id="A0A2P5KE75"/>
<evidence type="ECO:0000256" key="5">
    <source>
        <dbReference type="ARBA" id="ARBA00023004"/>
    </source>
</evidence>
<dbReference type="GO" id="GO:0009055">
    <property type="term" value="F:electron transfer activity"/>
    <property type="evidence" value="ECO:0007669"/>
    <property type="project" value="InterPro"/>
</dbReference>
<dbReference type="InterPro" id="IPR009056">
    <property type="entry name" value="Cyt_c-like_dom"/>
</dbReference>
<keyword evidence="7" id="KW-0732">Signal</keyword>
<evidence type="ECO:0000313" key="10">
    <source>
        <dbReference type="Proteomes" id="UP000243096"/>
    </source>
</evidence>
<proteinExistence type="predicted"/>
<keyword evidence="3 6" id="KW-0479">Metal-binding</keyword>
<dbReference type="SUPFAM" id="SSF46626">
    <property type="entry name" value="Cytochrome c"/>
    <property type="match status" value="1"/>
</dbReference>
<evidence type="ECO:0000256" key="7">
    <source>
        <dbReference type="SAM" id="SignalP"/>
    </source>
</evidence>
<evidence type="ECO:0000256" key="6">
    <source>
        <dbReference type="PIRSR" id="PIRSR602324-1"/>
    </source>
</evidence>
<dbReference type="Pfam" id="PF00034">
    <property type="entry name" value="Cytochrom_C"/>
    <property type="match status" value="1"/>
</dbReference>
<evidence type="ECO:0000256" key="3">
    <source>
        <dbReference type="ARBA" id="ARBA00022723"/>
    </source>
</evidence>
<accession>A0A2P5KE75</accession>
<feature type="domain" description="Cytochrome c" evidence="8">
    <location>
        <begin position="33"/>
        <end position="121"/>
    </location>
</feature>
<comment type="caution">
    <text evidence="9">The sequence shown here is derived from an EMBL/GenBank/DDBJ whole genome shotgun (WGS) entry which is preliminary data.</text>
</comment>
<reference evidence="9 10" key="1">
    <citation type="submission" date="2018-01" db="EMBL/GenBank/DDBJ databases">
        <title>Genomic Encyclopedia of Type Strains, Phase III (KMG-III): the genomes of soil and plant-associated and newly described type strains.</title>
        <authorList>
            <person name="Whitman W."/>
        </authorList>
    </citation>
    <scope>NUCLEOTIDE SEQUENCE [LARGE SCALE GENOMIC DNA]</scope>
    <source>
        <strain evidence="9 10">HKI456</strain>
    </source>
</reference>
<dbReference type="Proteomes" id="UP000243096">
    <property type="component" value="Unassembled WGS sequence"/>
</dbReference>
<dbReference type="GO" id="GO:0005506">
    <property type="term" value="F:iron ion binding"/>
    <property type="evidence" value="ECO:0007669"/>
    <property type="project" value="InterPro"/>
</dbReference>
<keyword evidence="2 6" id="KW-0349">Heme</keyword>
<evidence type="ECO:0000259" key="8">
    <source>
        <dbReference type="PROSITE" id="PS51007"/>
    </source>
</evidence>
<dbReference type="InterPro" id="IPR002324">
    <property type="entry name" value="Cyt_c_ID"/>
</dbReference>